<proteinExistence type="predicted"/>
<gene>
    <name evidence="2" type="ORF">L1049_009924</name>
</gene>
<dbReference type="PANTHER" id="PTHR33916">
    <property type="entry name" value="EXPANSIN-LIKE EG45 DOMAIN-CONTAINING PROTEIN"/>
    <property type="match status" value="1"/>
</dbReference>
<sequence length="151" mass="17158">MAKQDKPYWFCIALVLVVVVSHSGVLCGIWTVRAQTEYISAVGDPGMRRDGLRLAIESWNQCNEVGEEIPYMGSPRLADCFDIYKSNPMPKEGKNCLPCNWLPYILVHRDPGTPPARRRWMSVDLGTEIFEDPDQVAEWTVSDFDILVPKQ</sequence>
<organism evidence="2 3">
    <name type="scientific">Liquidambar formosana</name>
    <name type="common">Formosan gum</name>
    <dbReference type="NCBI Taxonomy" id="63359"/>
    <lineage>
        <taxon>Eukaryota</taxon>
        <taxon>Viridiplantae</taxon>
        <taxon>Streptophyta</taxon>
        <taxon>Embryophyta</taxon>
        <taxon>Tracheophyta</taxon>
        <taxon>Spermatophyta</taxon>
        <taxon>Magnoliopsida</taxon>
        <taxon>eudicotyledons</taxon>
        <taxon>Gunneridae</taxon>
        <taxon>Pentapetalae</taxon>
        <taxon>Saxifragales</taxon>
        <taxon>Altingiaceae</taxon>
        <taxon>Liquidambar</taxon>
    </lineage>
</organism>
<evidence type="ECO:0000259" key="1">
    <source>
        <dbReference type="Pfam" id="PF24804"/>
    </source>
</evidence>
<comment type="caution">
    <text evidence="2">The sequence shown here is derived from an EMBL/GenBank/DDBJ whole genome shotgun (WGS) entry which is preliminary data.</text>
</comment>
<evidence type="ECO:0000313" key="2">
    <source>
        <dbReference type="EMBL" id="KAK9267496.1"/>
    </source>
</evidence>
<dbReference type="AlphaFoldDB" id="A0AAP0R6K5"/>
<name>A0AAP0R6K5_LIQFO</name>
<dbReference type="InterPro" id="IPR056122">
    <property type="entry name" value="DUF7705"/>
</dbReference>
<accession>A0AAP0R6K5</accession>
<reference evidence="2 3" key="1">
    <citation type="journal article" date="2024" name="Plant J.">
        <title>Genome sequences and population genomics reveal climatic adaptation and genomic divergence between two closely related sweetgum species.</title>
        <authorList>
            <person name="Xu W.Q."/>
            <person name="Ren C.Q."/>
            <person name="Zhang X.Y."/>
            <person name="Comes H.P."/>
            <person name="Liu X.H."/>
            <person name="Li Y.G."/>
            <person name="Kettle C.J."/>
            <person name="Jalonen R."/>
            <person name="Gaisberger H."/>
            <person name="Ma Y.Z."/>
            <person name="Qiu Y.X."/>
        </authorList>
    </citation>
    <scope>NUCLEOTIDE SEQUENCE [LARGE SCALE GENOMIC DNA]</scope>
    <source>
        <strain evidence="2">Hangzhou</strain>
    </source>
</reference>
<dbReference type="Proteomes" id="UP001415857">
    <property type="component" value="Unassembled WGS sequence"/>
</dbReference>
<feature type="domain" description="DUF7705" evidence="1">
    <location>
        <begin position="107"/>
        <end position="148"/>
    </location>
</feature>
<dbReference type="PANTHER" id="PTHR33916:SF12">
    <property type="entry name" value="NEPROSIN DOMAIN-CONTAINING PROTEIN"/>
    <property type="match status" value="1"/>
</dbReference>
<feature type="domain" description="DUF7705" evidence="1">
    <location>
        <begin position="39"/>
        <end position="90"/>
    </location>
</feature>
<dbReference type="EMBL" id="JBBPBK010000016">
    <property type="protein sequence ID" value="KAK9267496.1"/>
    <property type="molecule type" value="Genomic_DNA"/>
</dbReference>
<dbReference type="Pfam" id="PF24804">
    <property type="entry name" value="DUF7705"/>
    <property type="match status" value="2"/>
</dbReference>
<protein>
    <recommendedName>
        <fullName evidence="1">DUF7705 domain-containing protein</fullName>
    </recommendedName>
</protein>
<evidence type="ECO:0000313" key="3">
    <source>
        <dbReference type="Proteomes" id="UP001415857"/>
    </source>
</evidence>
<keyword evidence="3" id="KW-1185">Reference proteome</keyword>